<protein>
    <submittedName>
        <fullName evidence="1">Uncharacterized protein</fullName>
    </submittedName>
</protein>
<reference evidence="1" key="1">
    <citation type="journal article" date="2015" name="Nature">
        <title>Complex archaea that bridge the gap between prokaryotes and eukaryotes.</title>
        <authorList>
            <person name="Spang A."/>
            <person name="Saw J.H."/>
            <person name="Jorgensen S.L."/>
            <person name="Zaremba-Niedzwiedzka K."/>
            <person name="Martijn J."/>
            <person name="Lind A.E."/>
            <person name="van Eijk R."/>
            <person name="Schleper C."/>
            <person name="Guy L."/>
            <person name="Ettema T.J."/>
        </authorList>
    </citation>
    <scope>NUCLEOTIDE SEQUENCE</scope>
</reference>
<evidence type="ECO:0000313" key="1">
    <source>
        <dbReference type="EMBL" id="KKK88367.1"/>
    </source>
</evidence>
<proteinExistence type="predicted"/>
<dbReference type="EMBL" id="LAZR01049983">
    <property type="protein sequence ID" value="KKK88367.1"/>
    <property type="molecule type" value="Genomic_DNA"/>
</dbReference>
<dbReference type="AlphaFoldDB" id="A0A0F8Z3Q8"/>
<gene>
    <name evidence="1" type="ORF">LCGC14_2743910</name>
</gene>
<accession>A0A0F8Z3Q8</accession>
<comment type="caution">
    <text evidence="1">The sequence shown here is derived from an EMBL/GenBank/DDBJ whole genome shotgun (WGS) entry which is preliminary data.</text>
</comment>
<name>A0A0F8Z3Q8_9ZZZZ</name>
<organism evidence="1">
    <name type="scientific">marine sediment metagenome</name>
    <dbReference type="NCBI Taxonomy" id="412755"/>
    <lineage>
        <taxon>unclassified sequences</taxon>
        <taxon>metagenomes</taxon>
        <taxon>ecological metagenomes</taxon>
    </lineage>
</organism>
<sequence>MENKKDGSIFIDEKNKFLKTMNNKDAGKIVSLLWNDILIANWFDKEWFEETYKIILNEDQYKQIVEEYNFSNMPDVITKEIQEWIADNDIIAQALKE</sequence>